<dbReference type="InterPro" id="IPR000183">
    <property type="entry name" value="Orn/DAP/Arg_de-COase"/>
</dbReference>
<dbReference type="GO" id="GO:0005737">
    <property type="term" value="C:cytoplasm"/>
    <property type="evidence" value="ECO:0007669"/>
    <property type="project" value="TreeGrafter"/>
</dbReference>
<dbReference type="InterPro" id="IPR002433">
    <property type="entry name" value="Orn_de-COase"/>
</dbReference>
<dbReference type="EMBL" id="JAIQCJ010002152">
    <property type="protein sequence ID" value="KAJ8781034.1"/>
    <property type="molecule type" value="Genomic_DNA"/>
</dbReference>
<dbReference type="PRINTS" id="PR01179">
    <property type="entry name" value="ODADCRBXLASE"/>
</dbReference>
<proteinExistence type="predicted"/>
<dbReference type="GO" id="GO:0033387">
    <property type="term" value="P:putrescine biosynthetic process from arginine, via ornithine"/>
    <property type="evidence" value="ECO:0007669"/>
    <property type="project" value="TreeGrafter"/>
</dbReference>
<feature type="domain" description="Orn/DAP/Arg decarboxylase 2 N-terminal" evidence="2">
    <location>
        <begin position="61"/>
        <end position="107"/>
    </location>
</feature>
<accession>A0AB34GNC3</accession>
<gene>
    <name evidence="3" type="ORF">J1605_001077</name>
</gene>
<dbReference type="InterPro" id="IPR029066">
    <property type="entry name" value="PLP-binding_barrel"/>
</dbReference>
<feature type="domain" description="Orn/DAP/Arg decarboxylase 2 N-terminal" evidence="2">
    <location>
        <begin position="108"/>
        <end position="236"/>
    </location>
</feature>
<dbReference type="Proteomes" id="UP001159641">
    <property type="component" value="Unassembled WGS sequence"/>
</dbReference>
<dbReference type="PANTHER" id="PTHR11482">
    <property type="entry name" value="ARGININE/DIAMINOPIMELATE/ORNITHINE DECARBOXYLASE"/>
    <property type="match status" value="1"/>
</dbReference>
<dbReference type="PANTHER" id="PTHR11482:SF57">
    <property type="entry name" value="GENE MODEL 853, (NCBI)"/>
    <property type="match status" value="1"/>
</dbReference>
<dbReference type="GO" id="GO:0003824">
    <property type="term" value="F:catalytic activity"/>
    <property type="evidence" value="ECO:0007669"/>
    <property type="project" value="InterPro"/>
</dbReference>
<dbReference type="InterPro" id="IPR022657">
    <property type="entry name" value="De-COase2_CS"/>
</dbReference>
<sequence length="236" mass="25801">MSEPRLAEGLVGVSGMSTPVGNPKESEESPGSMWPKDLINLEAGETAWQVVLKKIRELSDSRHQVFRQALPRVLPFYVVKCNSRPWVLRVLATLGTSFDCASQVELEQEELIKVAQHHPGARLVLRLWTQDSESILPLSAKFGASLGVCEHMLKSARDLGLAVVGTSFHVGSRCQAPHSFTQAITNCWRVFEMGCGVRHDMSLLDIGGGFPGEEGSDSKFEETVGVINTALAQDFP</sequence>
<evidence type="ECO:0000259" key="2">
    <source>
        <dbReference type="Pfam" id="PF02784"/>
    </source>
</evidence>
<dbReference type="Gene3D" id="3.20.20.10">
    <property type="entry name" value="Alanine racemase"/>
    <property type="match status" value="2"/>
</dbReference>
<evidence type="ECO:0000313" key="3">
    <source>
        <dbReference type="EMBL" id="KAJ8781034.1"/>
    </source>
</evidence>
<organism evidence="3 4">
    <name type="scientific">Eschrichtius robustus</name>
    <name type="common">California gray whale</name>
    <name type="synonym">Eschrichtius gibbosus</name>
    <dbReference type="NCBI Taxonomy" id="9764"/>
    <lineage>
        <taxon>Eukaryota</taxon>
        <taxon>Metazoa</taxon>
        <taxon>Chordata</taxon>
        <taxon>Craniata</taxon>
        <taxon>Vertebrata</taxon>
        <taxon>Euteleostomi</taxon>
        <taxon>Mammalia</taxon>
        <taxon>Eutheria</taxon>
        <taxon>Laurasiatheria</taxon>
        <taxon>Artiodactyla</taxon>
        <taxon>Whippomorpha</taxon>
        <taxon>Cetacea</taxon>
        <taxon>Mysticeti</taxon>
        <taxon>Eschrichtiidae</taxon>
        <taxon>Eschrichtius</taxon>
    </lineage>
</organism>
<dbReference type="Pfam" id="PF02784">
    <property type="entry name" value="Orn_Arg_deC_N"/>
    <property type="match status" value="2"/>
</dbReference>
<comment type="caution">
    <text evidence="3">The sequence shown here is derived from an EMBL/GenBank/DDBJ whole genome shotgun (WGS) entry which is preliminary data.</text>
</comment>
<feature type="region of interest" description="Disordered" evidence="1">
    <location>
        <begin position="1"/>
        <end position="33"/>
    </location>
</feature>
<dbReference type="AlphaFoldDB" id="A0AB34GNC3"/>
<dbReference type="InterPro" id="IPR022644">
    <property type="entry name" value="De-COase2_N"/>
</dbReference>
<protein>
    <recommendedName>
        <fullName evidence="2">Orn/DAP/Arg decarboxylase 2 N-terminal domain-containing protein</fullName>
    </recommendedName>
</protein>
<evidence type="ECO:0000256" key="1">
    <source>
        <dbReference type="SAM" id="MobiDB-lite"/>
    </source>
</evidence>
<evidence type="ECO:0000313" key="4">
    <source>
        <dbReference type="Proteomes" id="UP001159641"/>
    </source>
</evidence>
<dbReference type="SUPFAM" id="SSF51419">
    <property type="entry name" value="PLP-binding barrel"/>
    <property type="match status" value="1"/>
</dbReference>
<reference evidence="3 4" key="1">
    <citation type="submission" date="2022-11" db="EMBL/GenBank/DDBJ databases">
        <title>Whole genome sequence of Eschrichtius robustus ER-17-0199.</title>
        <authorList>
            <person name="Bruniche-Olsen A."/>
            <person name="Black A.N."/>
            <person name="Fields C.J."/>
            <person name="Walden K."/>
            <person name="Dewoody J.A."/>
        </authorList>
    </citation>
    <scope>NUCLEOTIDE SEQUENCE [LARGE SCALE GENOMIC DNA]</scope>
    <source>
        <strain evidence="3">ER-17-0199</strain>
        <tissue evidence="3">Blubber</tissue>
    </source>
</reference>
<keyword evidence="4" id="KW-1185">Reference proteome</keyword>
<dbReference type="PROSITE" id="PS00879">
    <property type="entry name" value="ODR_DC_2_2"/>
    <property type="match status" value="1"/>
</dbReference>
<name>A0AB34GNC3_ESCRO</name>